<dbReference type="GO" id="GO:0006078">
    <property type="term" value="P:(1-&gt;6)-beta-D-glucan biosynthetic process"/>
    <property type="evidence" value="ECO:0007669"/>
    <property type="project" value="TreeGrafter"/>
</dbReference>
<evidence type="ECO:0000256" key="1">
    <source>
        <dbReference type="ARBA" id="ARBA00004606"/>
    </source>
</evidence>
<dbReference type="EMBL" id="MU150232">
    <property type="protein sequence ID" value="KAF9468621.1"/>
    <property type="molecule type" value="Genomic_DNA"/>
</dbReference>
<dbReference type="Proteomes" id="UP000807353">
    <property type="component" value="Unassembled WGS sequence"/>
</dbReference>
<protein>
    <submittedName>
        <fullName evidence="12">Glycoside hydrolase family 16 protein</fullName>
    </submittedName>
</protein>
<name>A0A9P6CJC4_9AGAR</name>
<feature type="region of interest" description="Disordered" evidence="9">
    <location>
        <begin position="375"/>
        <end position="396"/>
    </location>
</feature>
<evidence type="ECO:0000256" key="7">
    <source>
        <dbReference type="ARBA" id="ARBA00023180"/>
    </source>
</evidence>
<dbReference type="Gene3D" id="2.60.120.200">
    <property type="match status" value="2"/>
</dbReference>
<evidence type="ECO:0000259" key="11">
    <source>
        <dbReference type="PROSITE" id="PS51762"/>
    </source>
</evidence>
<evidence type="ECO:0000256" key="3">
    <source>
        <dbReference type="ARBA" id="ARBA00022692"/>
    </source>
</evidence>
<keyword evidence="8" id="KW-0961">Cell wall biogenesis/degradation</keyword>
<evidence type="ECO:0000313" key="12">
    <source>
        <dbReference type="EMBL" id="KAF9468621.1"/>
    </source>
</evidence>
<dbReference type="PANTHER" id="PTHR31361:SF15">
    <property type="entry name" value="GH16 DOMAIN-CONTAINING PROTEIN"/>
    <property type="match status" value="1"/>
</dbReference>
<comment type="similarity">
    <text evidence="2">Belongs to the SKN1/KRE6 family.</text>
</comment>
<dbReference type="GO" id="GO:0015926">
    <property type="term" value="F:glucosidase activity"/>
    <property type="evidence" value="ECO:0007669"/>
    <property type="project" value="TreeGrafter"/>
</dbReference>
<keyword evidence="4" id="KW-0735">Signal-anchor</keyword>
<dbReference type="SUPFAM" id="SSF49899">
    <property type="entry name" value="Concanavalin A-like lectins/glucanases"/>
    <property type="match status" value="1"/>
</dbReference>
<keyword evidence="13" id="KW-1185">Reference proteome</keyword>
<feature type="transmembrane region" description="Helical" evidence="10">
    <location>
        <begin position="168"/>
        <end position="191"/>
    </location>
</feature>
<evidence type="ECO:0000256" key="2">
    <source>
        <dbReference type="ARBA" id="ARBA00010962"/>
    </source>
</evidence>
<keyword evidence="6 10" id="KW-0472">Membrane</keyword>
<evidence type="ECO:0000256" key="5">
    <source>
        <dbReference type="ARBA" id="ARBA00022989"/>
    </source>
</evidence>
<dbReference type="CDD" id="cd02180">
    <property type="entry name" value="GH16_fungal_KRE6_glucanase"/>
    <property type="match status" value="1"/>
</dbReference>
<dbReference type="PANTHER" id="PTHR31361">
    <property type="entry name" value="BETA-GLUCAN SYNTHESIS-ASSOCIATED PROTEIN KRE6-RELATED"/>
    <property type="match status" value="1"/>
</dbReference>
<feature type="compositionally biased region" description="Polar residues" evidence="9">
    <location>
        <begin position="375"/>
        <end position="391"/>
    </location>
</feature>
<sequence length="646" mass="71092">MSHAPRPRRGTPQPGPREYAAVPQSPRSAINQPSSSQYVQNSHYAQRPPTRTPSVSSNQHQSMQTGRGAIAMGVASGTIGAGYGPYSYHPDSTRDAGVYNASRFSSAHSEQSLTTGPEKPPIANTLTVPQYLWDKDPDLDDALHNPNMRGSRGDDSWTIFSARGWANAGALVILVVGLITLFVGYPIIYFVTHPDPKVVGFNLGGVNGTGQIPDLPNLPTLIDPETPSDARTRTGTDGKKYNLVFSDEFNTDGRTFYPGEDPFWEAADLHYWPTGDLEWYDPSALTTKDGKLVITLEEKSINDLNFQSGMLTSWNKLCFNTGYVEVSISMPGSPKAPGLWPGAWSMGNLGRAGYGATTEGMWPYSYDTCDLGTFPNQTARDGTPSSAATGSPGNGPLSFLPGQRLSACTCPGSDHPGPSVKNGRGVPEIDIIETQVDTDVFRGQVSQSFQCAPYNYKYEFDDTEPASKIFDSDLTQYNTYKGGVFQQAVSAVTYIDDTNYDGQGYAPYAYEWWFDQNHREDGYISWFSQGKQSWTMTAATIKADPISRVSDRLIPEEPLYLVFNLGLSPGFQKQDYKHLQFPAKMYIDYVRIYQRAGTRNGITCDPPSHPTSAYIERHIQAYTNPNLTTWAQAGNTFPRNSQYDGC</sequence>
<dbReference type="GO" id="GO:0031505">
    <property type="term" value="P:fungal-type cell wall organization"/>
    <property type="evidence" value="ECO:0007669"/>
    <property type="project" value="TreeGrafter"/>
</dbReference>
<dbReference type="GO" id="GO:0005789">
    <property type="term" value="C:endoplasmic reticulum membrane"/>
    <property type="evidence" value="ECO:0007669"/>
    <property type="project" value="TreeGrafter"/>
</dbReference>
<keyword evidence="7" id="KW-0325">Glycoprotein</keyword>
<dbReference type="FunFam" id="2.60.120.200:FF:000140">
    <property type="entry name" value="Beta-glucan synthesis-associated protein"/>
    <property type="match status" value="1"/>
</dbReference>
<proteinExistence type="inferred from homology"/>
<evidence type="ECO:0000313" key="13">
    <source>
        <dbReference type="Proteomes" id="UP000807353"/>
    </source>
</evidence>
<feature type="compositionally biased region" description="Polar residues" evidence="9">
    <location>
        <begin position="25"/>
        <end position="44"/>
    </location>
</feature>
<gene>
    <name evidence="12" type="ORF">BDZ94DRAFT_1245859</name>
</gene>
<dbReference type="FunFam" id="2.60.120.200:FF:000135">
    <property type="entry name" value="Related to KRE6-glucan synthase subunit"/>
    <property type="match status" value="1"/>
</dbReference>
<evidence type="ECO:0000256" key="9">
    <source>
        <dbReference type="SAM" id="MobiDB-lite"/>
    </source>
</evidence>
<dbReference type="Pfam" id="PF03935">
    <property type="entry name" value="SKN1_KRE6_Sbg1"/>
    <property type="match status" value="1"/>
</dbReference>
<dbReference type="OrthoDB" id="412647at2759"/>
<dbReference type="GO" id="GO:0005886">
    <property type="term" value="C:plasma membrane"/>
    <property type="evidence" value="ECO:0007669"/>
    <property type="project" value="TreeGrafter"/>
</dbReference>
<feature type="domain" description="GH16" evidence="11">
    <location>
        <begin position="213"/>
        <end position="598"/>
    </location>
</feature>
<dbReference type="InterPro" id="IPR013320">
    <property type="entry name" value="ConA-like_dom_sf"/>
</dbReference>
<feature type="compositionally biased region" description="Polar residues" evidence="9">
    <location>
        <begin position="52"/>
        <end position="65"/>
    </location>
</feature>
<dbReference type="InterPro" id="IPR005629">
    <property type="entry name" value="Skn1/Kre6/Sbg1"/>
</dbReference>
<organism evidence="12 13">
    <name type="scientific">Collybia nuda</name>
    <dbReference type="NCBI Taxonomy" id="64659"/>
    <lineage>
        <taxon>Eukaryota</taxon>
        <taxon>Fungi</taxon>
        <taxon>Dikarya</taxon>
        <taxon>Basidiomycota</taxon>
        <taxon>Agaricomycotina</taxon>
        <taxon>Agaricomycetes</taxon>
        <taxon>Agaricomycetidae</taxon>
        <taxon>Agaricales</taxon>
        <taxon>Tricholomatineae</taxon>
        <taxon>Clitocybaceae</taxon>
        <taxon>Collybia</taxon>
    </lineage>
</organism>
<feature type="region of interest" description="Disordered" evidence="9">
    <location>
        <begin position="1"/>
        <end position="65"/>
    </location>
</feature>
<dbReference type="PROSITE" id="PS51762">
    <property type="entry name" value="GH16_2"/>
    <property type="match status" value="1"/>
</dbReference>
<accession>A0A9P6CJC4</accession>
<keyword evidence="12" id="KW-0378">Hydrolase</keyword>
<keyword evidence="3 10" id="KW-0812">Transmembrane</keyword>
<evidence type="ECO:0000256" key="6">
    <source>
        <dbReference type="ARBA" id="ARBA00023136"/>
    </source>
</evidence>
<dbReference type="AlphaFoldDB" id="A0A9P6CJC4"/>
<dbReference type="InterPro" id="IPR000757">
    <property type="entry name" value="Beta-glucanase-like"/>
</dbReference>
<evidence type="ECO:0000256" key="8">
    <source>
        <dbReference type="ARBA" id="ARBA00023316"/>
    </source>
</evidence>
<evidence type="ECO:0000256" key="10">
    <source>
        <dbReference type="SAM" id="Phobius"/>
    </source>
</evidence>
<comment type="caution">
    <text evidence="12">The sequence shown here is derived from an EMBL/GenBank/DDBJ whole genome shotgun (WGS) entry which is preliminary data.</text>
</comment>
<keyword evidence="5 10" id="KW-1133">Transmembrane helix</keyword>
<evidence type="ECO:0000256" key="4">
    <source>
        <dbReference type="ARBA" id="ARBA00022968"/>
    </source>
</evidence>
<reference evidence="12" key="1">
    <citation type="submission" date="2020-11" db="EMBL/GenBank/DDBJ databases">
        <authorList>
            <consortium name="DOE Joint Genome Institute"/>
            <person name="Ahrendt S."/>
            <person name="Riley R."/>
            <person name="Andreopoulos W."/>
            <person name="Labutti K."/>
            <person name="Pangilinan J."/>
            <person name="Ruiz-Duenas F.J."/>
            <person name="Barrasa J.M."/>
            <person name="Sanchez-Garcia M."/>
            <person name="Camarero S."/>
            <person name="Miyauchi S."/>
            <person name="Serrano A."/>
            <person name="Linde D."/>
            <person name="Babiker R."/>
            <person name="Drula E."/>
            <person name="Ayuso-Fernandez I."/>
            <person name="Pacheco R."/>
            <person name="Padilla G."/>
            <person name="Ferreira P."/>
            <person name="Barriuso J."/>
            <person name="Kellner H."/>
            <person name="Castanera R."/>
            <person name="Alfaro M."/>
            <person name="Ramirez L."/>
            <person name="Pisabarro A.G."/>
            <person name="Kuo A."/>
            <person name="Tritt A."/>
            <person name="Lipzen A."/>
            <person name="He G."/>
            <person name="Yan M."/>
            <person name="Ng V."/>
            <person name="Cullen D."/>
            <person name="Martin F."/>
            <person name="Rosso M.-N."/>
            <person name="Henrissat B."/>
            <person name="Hibbett D."/>
            <person name="Martinez A.T."/>
            <person name="Grigoriev I.V."/>
        </authorList>
    </citation>
    <scope>NUCLEOTIDE SEQUENCE</scope>
    <source>
        <strain evidence="12">CBS 247.69</strain>
    </source>
</reference>
<comment type="subcellular location">
    <subcellularLocation>
        <location evidence="1">Membrane</location>
        <topology evidence="1">Single-pass type II membrane protein</topology>
    </subcellularLocation>
</comment>